<dbReference type="AlphaFoldDB" id="G7INE6"/>
<dbReference type="EMBL" id="CM001218">
    <property type="protein sequence ID" value="AES65129.1"/>
    <property type="molecule type" value="Genomic_DNA"/>
</dbReference>
<dbReference type="PaxDb" id="3880-AES65129"/>
<proteinExistence type="predicted"/>
<accession>G7INE6</accession>
<evidence type="ECO:0000256" key="1">
    <source>
        <dbReference type="SAM" id="Phobius"/>
    </source>
</evidence>
<keyword evidence="1" id="KW-0472">Membrane</keyword>
<evidence type="ECO:0000313" key="2">
    <source>
        <dbReference type="EMBL" id="AES65129.1"/>
    </source>
</evidence>
<dbReference type="HOGENOM" id="CLU_181053_4_0_1"/>
<reference evidence="2 4" key="2">
    <citation type="journal article" date="2014" name="BMC Genomics">
        <title>An improved genome release (version Mt4.0) for the model legume Medicago truncatula.</title>
        <authorList>
            <person name="Tang H."/>
            <person name="Krishnakumar V."/>
            <person name="Bidwell S."/>
            <person name="Rosen B."/>
            <person name="Chan A."/>
            <person name="Zhou S."/>
            <person name="Gentzbittel L."/>
            <person name="Childs K.L."/>
            <person name="Yandell M."/>
            <person name="Gundlach H."/>
            <person name="Mayer K.F."/>
            <person name="Schwartz D.C."/>
            <person name="Town C.D."/>
        </authorList>
    </citation>
    <scope>GENOME REANNOTATION</scope>
    <source>
        <strain evidence="3 4">cv. Jemalong A17</strain>
    </source>
</reference>
<dbReference type="Proteomes" id="UP000002051">
    <property type="component" value="Chromosome 2"/>
</dbReference>
<name>G7INE6_MEDTR</name>
<gene>
    <name evidence="2" type="ordered locus">MTR_2g035740</name>
</gene>
<protein>
    <submittedName>
        <fullName evidence="2">Transmembrane protein, putative</fullName>
    </submittedName>
</protein>
<reference evidence="2 4" key="1">
    <citation type="journal article" date="2011" name="Nature">
        <title>The Medicago genome provides insight into the evolution of rhizobial symbioses.</title>
        <authorList>
            <person name="Young N.D."/>
            <person name="Debelle F."/>
            <person name="Oldroyd G.E."/>
            <person name="Geurts R."/>
            <person name="Cannon S.B."/>
            <person name="Udvardi M.K."/>
            <person name="Benedito V.A."/>
            <person name="Mayer K.F."/>
            <person name="Gouzy J."/>
            <person name="Schoof H."/>
            <person name="Van de Peer Y."/>
            <person name="Proost S."/>
            <person name="Cook D.R."/>
            <person name="Meyers B.C."/>
            <person name="Spannagl M."/>
            <person name="Cheung F."/>
            <person name="De Mita S."/>
            <person name="Krishnakumar V."/>
            <person name="Gundlach H."/>
            <person name="Zhou S."/>
            <person name="Mudge J."/>
            <person name="Bharti A.K."/>
            <person name="Murray J.D."/>
            <person name="Naoumkina M.A."/>
            <person name="Rosen B."/>
            <person name="Silverstein K.A."/>
            <person name="Tang H."/>
            <person name="Rombauts S."/>
            <person name="Zhao P.X."/>
            <person name="Zhou P."/>
            <person name="Barbe V."/>
            <person name="Bardou P."/>
            <person name="Bechner M."/>
            <person name="Bellec A."/>
            <person name="Berger A."/>
            <person name="Berges H."/>
            <person name="Bidwell S."/>
            <person name="Bisseling T."/>
            <person name="Choisne N."/>
            <person name="Couloux A."/>
            <person name="Denny R."/>
            <person name="Deshpande S."/>
            <person name="Dai X."/>
            <person name="Doyle J.J."/>
            <person name="Dudez A.M."/>
            <person name="Farmer A.D."/>
            <person name="Fouteau S."/>
            <person name="Franken C."/>
            <person name="Gibelin C."/>
            <person name="Gish J."/>
            <person name="Goldstein S."/>
            <person name="Gonzalez A.J."/>
            <person name="Green P.J."/>
            <person name="Hallab A."/>
            <person name="Hartog M."/>
            <person name="Hua A."/>
            <person name="Humphray S.J."/>
            <person name="Jeong D.H."/>
            <person name="Jing Y."/>
            <person name="Jocker A."/>
            <person name="Kenton S.M."/>
            <person name="Kim D.J."/>
            <person name="Klee K."/>
            <person name="Lai H."/>
            <person name="Lang C."/>
            <person name="Lin S."/>
            <person name="Macmil S.L."/>
            <person name="Magdelenat G."/>
            <person name="Matthews L."/>
            <person name="McCorrison J."/>
            <person name="Monaghan E.L."/>
            <person name="Mun J.H."/>
            <person name="Najar F.Z."/>
            <person name="Nicholson C."/>
            <person name="Noirot C."/>
            <person name="O'Bleness M."/>
            <person name="Paule C.R."/>
            <person name="Poulain J."/>
            <person name="Prion F."/>
            <person name="Qin B."/>
            <person name="Qu C."/>
            <person name="Retzel E.F."/>
            <person name="Riddle C."/>
            <person name="Sallet E."/>
            <person name="Samain S."/>
            <person name="Samson N."/>
            <person name="Sanders I."/>
            <person name="Saurat O."/>
            <person name="Scarpelli C."/>
            <person name="Schiex T."/>
            <person name="Segurens B."/>
            <person name="Severin A.J."/>
            <person name="Sherrier D.J."/>
            <person name="Shi R."/>
            <person name="Sims S."/>
            <person name="Singer S.R."/>
            <person name="Sinharoy S."/>
            <person name="Sterck L."/>
            <person name="Viollet A."/>
            <person name="Wang B.B."/>
            <person name="Wang K."/>
            <person name="Wang M."/>
            <person name="Wang X."/>
            <person name="Warfsmann J."/>
            <person name="Weissenbach J."/>
            <person name="White D.D."/>
            <person name="White J.D."/>
            <person name="Wiley G.B."/>
            <person name="Wincker P."/>
            <person name="Xing Y."/>
            <person name="Yang L."/>
            <person name="Yao Z."/>
            <person name="Ying F."/>
            <person name="Zhai J."/>
            <person name="Zhou L."/>
            <person name="Zuber A."/>
            <person name="Denarie J."/>
            <person name="Dixon R.A."/>
            <person name="May G.D."/>
            <person name="Schwartz D.C."/>
            <person name="Rogers J."/>
            <person name="Quetier F."/>
            <person name="Town C.D."/>
            <person name="Roe B.A."/>
        </authorList>
    </citation>
    <scope>NUCLEOTIDE SEQUENCE [LARGE SCALE GENOMIC DNA]</scope>
    <source>
        <strain evidence="2">A17</strain>
        <strain evidence="3 4">cv. Jemalong A17</strain>
    </source>
</reference>
<evidence type="ECO:0000313" key="4">
    <source>
        <dbReference type="Proteomes" id="UP000002051"/>
    </source>
</evidence>
<keyword evidence="1" id="KW-1133">Transmembrane helix</keyword>
<sequence length="69" mass="8054">MSILKVFLYYDHLYFSIFFFVGNVSATYALYCNDEIECNPENCPLPLTVICTGDNMCMCLEPFQFFEQP</sequence>
<organism evidence="2 4">
    <name type="scientific">Medicago truncatula</name>
    <name type="common">Barrel medic</name>
    <name type="synonym">Medicago tribuloides</name>
    <dbReference type="NCBI Taxonomy" id="3880"/>
    <lineage>
        <taxon>Eukaryota</taxon>
        <taxon>Viridiplantae</taxon>
        <taxon>Streptophyta</taxon>
        <taxon>Embryophyta</taxon>
        <taxon>Tracheophyta</taxon>
        <taxon>Spermatophyta</taxon>
        <taxon>Magnoliopsida</taxon>
        <taxon>eudicotyledons</taxon>
        <taxon>Gunneridae</taxon>
        <taxon>Pentapetalae</taxon>
        <taxon>rosids</taxon>
        <taxon>fabids</taxon>
        <taxon>Fabales</taxon>
        <taxon>Fabaceae</taxon>
        <taxon>Papilionoideae</taxon>
        <taxon>50 kb inversion clade</taxon>
        <taxon>NPAAA clade</taxon>
        <taxon>Hologalegina</taxon>
        <taxon>IRL clade</taxon>
        <taxon>Trifolieae</taxon>
        <taxon>Medicago</taxon>
    </lineage>
</organism>
<dbReference type="EnsemblPlants" id="AES65129">
    <property type="protein sequence ID" value="AES65129"/>
    <property type="gene ID" value="MTR_2g035740"/>
</dbReference>
<reference evidence="3" key="3">
    <citation type="submission" date="2015-04" db="UniProtKB">
        <authorList>
            <consortium name="EnsemblPlants"/>
        </authorList>
    </citation>
    <scope>IDENTIFICATION</scope>
    <source>
        <strain evidence="3">cv. Jemalong A17</strain>
    </source>
</reference>
<keyword evidence="4" id="KW-1185">Reference proteome</keyword>
<feature type="transmembrane region" description="Helical" evidence="1">
    <location>
        <begin position="12"/>
        <end position="31"/>
    </location>
</feature>
<evidence type="ECO:0000313" key="3">
    <source>
        <dbReference type="EnsemblPlants" id="AES65129"/>
    </source>
</evidence>
<keyword evidence="1 2" id="KW-0812">Transmembrane</keyword>